<dbReference type="GO" id="GO:0005576">
    <property type="term" value="C:extracellular region"/>
    <property type="evidence" value="ECO:0007669"/>
    <property type="project" value="InterPro"/>
</dbReference>
<dbReference type="InterPro" id="IPR035940">
    <property type="entry name" value="CAP_sf"/>
</dbReference>
<accession>A0A1W1CAF1</accession>
<dbReference type="InterPro" id="IPR001283">
    <property type="entry name" value="CRISP-related"/>
</dbReference>
<reference evidence="2" key="1">
    <citation type="submission" date="2016-10" db="EMBL/GenBank/DDBJ databases">
        <authorList>
            <person name="de Groot N.N."/>
        </authorList>
    </citation>
    <scope>NUCLEOTIDE SEQUENCE</scope>
</reference>
<dbReference type="PROSITE" id="PS51257">
    <property type="entry name" value="PROKAR_LIPOPROTEIN"/>
    <property type="match status" value="1"/>
</dbReference>
<dbReference type="FunFam" id="3.40.33.10:FF:000010">
    <property type="entry name" value="Predicted protein"/>
    <property type="match status" value="1"/>
</dbReference>
<dbReference type="InterPro" id="IPR014044">
    <property type="entry name" value="CAP_dom"/>
</dbReference>
<dbReference type="SMART" id="SM00198">
    <property type="entry name" value="SCP"/>
    <property type="match status" value="1"/>
</dbReference>
<dbReference type="PRINTS" id="PR00837">
    <property type="entry name" value="V5TPXLIKE"/>
</dbReference>
<dbReference type="InterPro" id="IPR018244">
    <property type="entry name" value="Allrgn_V5/Tpx1_CS"/>
</dbReference>
<dbReference type="AlphaFoldDB" id="A0A1W1CAF1"/>
<organism evidence="2">
    <name type="scientific">hydrothermal vent metagenome</name>
    <dbReference type="NCBI Taxonomy" id="652676"/>
    <lineage>
        <taxon>unclassified sequences</taxon>
        <taxon>metagenomes</taxon>
        <taxon>ecological metagenomes</taxon>
    </lineage>
</organism>
<dbReference type="InterPro" id="IPR002413">
    <property type="entry name" value="V5_allergen-like"/>
</dbReference>
<dbReference type="Pfam" id="PF00188">
    <property type="entry name" value="CAP"/>
    <property type="match status" value="1"/>
</dbReference>
<protein>
    <submittedName>
        <fullName evidence="2">SCP-like family protein</fullName>
    </submittedName>
</protein>
<proteinExistence type="predicted"/>
<evidence type="ECO:0000313" key="2">
    <source>
        <dbReference type="EMBL" id="SFV62830.1"/>
    </source>
</evidence>
<evidence type="ECO:0000259" key="1">
    <source>
        <dbReference type="SMART" id="SM00198"/>
    </source>
</evidence>
<dbReference type="PROSITE" id="PS01009">
    <property type="entry name" value="CRISP_1"/>
    <property type="match status" value="1"/>
</dbReference>
<dbReference type="PANTHER" id="PTHR10334">
    <property type="entry name" value="CYSTEINE-RICH SECRETORY PROTEIN-RELATED"/>
    <property type="match status" value="1"/>
</dbReference>
<dbReference type="Gene3D" id="3.40.33.10">
    <property type="entry name" value="CAP"/>
    <property type="match status" value="1"/>
</dbReference>
<dbReference type="PRINTS" id="PR00838">
    <property type="entry name" value="V5ALLERGEN"/>
</dbReference>
<feature type="domain" description="SCP" evidence="1">
    <location>
        <begin position="47"/>
        <end position="182"/>
    </location>
</feature>
<dbReference type="EMBL" id="FPHG01000056">
    <property type="protein sequence ID" value="SFV62830.1"/>
    <property type="molecule type" value="Genomic_DNA"/>
</dbReference>
<dbReference type="PROSITE" id="PS01010">
    <property type="entry name" value="CRISP_2"/>
    <property type="match status" value="1"/>
</dbReference>
<gene>
    <name evidence="2" type="ORF">MNB_SV-9-1233</name>
</gene>
<name>A0A1W1CAF1_9ZZZZ</name>
<sequence>MLKFQNKITILLASLLFAGCSASSIKDEIVKDNVPIKENNVINNLTSDIDRAVSRHNEIRAEVFNGSSVVWSDTVATTAQDYANYLANTGNWEHDISSGYGENLYVTSENPSYEEAINYWYQEKKNYNYENNSCNGTCGHYTQIIWKDTTEIGCGKAIYTTGNMKNWTVVVCRYNPAGNYIGDRPY</sequence>
<dbReference type="SUPFAM" id="SSF55797">
    <property type="entry name" value="PR-1-like"/>
    <property type="match status" value="1"/>
</dbReference>